<sequence length="142" mass="15785">MHTLPGAPEIVHSDGGTPLVLYRKDRVTCAKGADLMGEVRLKPDSKTRRVVATCCNSPMFLEFTNGHWLSIYAGRLPEAERPPLEIRTMTRDRPGGADFDDDIPSPKTHTGKFMFRLLGAWLAMGFRTPKINYVKGTLNGQV</sequence>
<dbReference type="EMBL" id="BMKB01000004">
    <property type="protein sequence ID" value="GGA55470.1"/>
    <property type="molecule type" value="Genomic_DNA"/>
</dbReference>
<proteinExistence type="predicted"/>
<accession>A0A916RG91</accession>
<reference evidence="1 2" key="1">
    <citation type="journal article" date="2014" name="Int. J. Syst. Evol. Microbiol.">
        <title>Complete genome sequence of Corynebacterium casei LMG S-19264T (=DSM 44701T), isolated from a smear-ripened cheese.</title>
        <authorList>
            <consortium name="US DOE Joint Genome Institute (JGI-PGF)"/>
            <person name="Walter F."/>
            <person name="Albersmeier A."/>
            <person name="Kalinowski J."/>
            <person name="Ruckert C."/>
        </authorList>
    </citation>
    <scope>NUCLEOTIDE SEQUENCE [LARGE SCALE GENOMIC DNA]</scope>
    <source>
        <strain evidence="1 2">CGMCC 1.15896</strain>
    </source>
</reference>
<dbReference type="SUPFAM" id="SSF51316">
    <property type="entry name" value="Mss4-like"/>
    <property type="match status" value="1"/>
</dbReference>
<keyword evidence="2" id="KW-1185">Reference proteome</keyword>
<protein>
    <submittedName>
        <fullName evidence="1">Uncharacterized protein</fullName>
    </submittedName>
</protein>
<name>A0A916RG91_9HYPH</name>
<comment type="caution">
    <text evidence="1">The sequence shown here is derived from an EMBL/GenBank/DDBJ whole genome shotgun (WGS) entry which is preliminary data.</text>
</comment>
<evidence type="ECO:0000313" key="1">
    <source>
        <dbReference type="EMBL" id="GGA55470.1"/>
    </source>
</evidence>
<evidence type="ECO:0000313" key="2">
    <source>
        <dbReference type="Proteomes" id="UP000596977"/>
    </source>
</evidence>
<dbReference type="InterPro" id="IPR011057">
    <property type="entry name" value="Mss4-like_sf"/>
</dbReference>
<dbReference type="AlphaFoldDB" id="A0A916RG91"/>
<gene>
    <name evidence="1" type="ORF">GCM10011499_27080</name>
</gene>
<organism evidence="1 2">
    <name type="scientific">Pelagibacterium lentulum</name>
    <dbReference type="NCBI Taxonomy" id="2029865"/>
    <lineage>
        <taxon>Bacteria</taxon>
        <taxon>Pseudomonadati</taxon>
        <taxon>Pseudomonadota</taxon>
        <taxon>Alphaproteobacteria</taxon>
        <taxon>Hyphomicrobiales</taxon>
        <taxon>Devosiaceae</taxon>
        <taxon>Pelagibacterium</taxon>
    </lineage>
</organism>
<dbReference type="Proteomes" id="UP000596977">
    <property type="component" value="Unassembled WGS sequence"/>
</dbReference>